<keyword evidence="1" id="KW-0732">Signal</keyword>
<feature type="chain" id="PRO_5012127598" description="Septum formation inhibitor Maf" evidence="1">
    <location>
        <begin position="21"/>
        <end position="297"/>
    </location>
</feature>
<evidence type="ECO:0000313" key="2">
    <source>
        <dbReference type="EMBL" id="SNR96967.1"/>
    </source>
</evidence>
<dbReference type="AlphaFoldDB" id="A0A239AMS9"/>
<protein>
    <recommendedName>
        <fullName evidence="4">Septum formation inhibitor Maf</fullName>
    </recommendedName>
</protein>
<proteinExistence type="predicted"/>
<name>A0A239AMS9_9BACT</name>
<feature type="signal peptide" evidence="1">
    <location>
        <begin position="1"/>
        <end position="20"/>
    </location>
</feature>
<evidence type="ECO:0000256" key="1">
    <source>
        <dbReference type="SAM" id="SignalP"/>
    </source>
</evidence>
<organism evidence="2 3">
    <name type="scientific">Belliella buryatensis</name>
    <dbReference type="NCBI Taxonomy" id="1500549"/>
    <lineage>
        <taxon>Bacteria</taxon>
        <taxon>Pseudomonadati</taxon>
        <taxon>Bacteroidota</taxon>
        <taxon>Cytophagia</taxon>
        <taxon>Cytophagales</taxon>
        <taxon>Cyclobacteriaceae</taxon>
        <taxon>Belliella</taxon>
    </lineage>
</organism>
<sequence length="297" mass="34389">MKKSLTILFLIATISFSCSKAPQRENINFEEWGKYWFQGKAEISSFDLEQYRYGEARAGEAVLIFVTEDFSRKKQVKLDNPQEAGKDKISVLKMNQTRDFVTGIYPYHMMLSAFTPTKEKSQGLKFTSSVQEWCGQSFTQLNLNGQDSYSGKLFSYFEKEGDQSISLTGMAEDDLWNLIRISPNEIPIGGVTIFPSLFYQRFSHQELAAEEAFIRVQDISNDRKQLELTYSSGSRVLKIDFEKDFPHEIMAWEESQTKSNGQKEVTKARRKAVKVIDYWTRNGVEDEFLREELKLKE</sequence>
<dbReference type="RefSeq" id="WP_089237185.1">
    <property type="nucleotide sequence ID" value="NZ_FZOK01000001.1"/>
</dbReference>
<dbReference type="Proteomes" id="UP000198480">
    <property type="component" value="Unassembled WGS sequence"/>
</dbReference>
<dbReference type="PROSITE" id="PS51257">
    <property type="entry name" value="PROKAR_LIPOPROTEIN"/>
    <property type="match status" value="1"/>
</dbReference>
<keyword evidence="3" id="KW-1185">Reference proteome</keyword>
<evidence type="ECO:0000313" key="3">
    <source>
        <dbReference type="Proteomes" id="UP000198480"/>
    </source>
</evidence>
<gene>
    <name evidence="2" type="ORF">SAMN06295967_101282</name>
</gene>
<evidence type="ECO:0008006" key="4">
    <source>
        <dbReference type="Google" id="ProtNLM"/>
    </source>
</evidence>
<dbReference type="OrthoDB" id="5496093at2"/>
<dbReference type="EMBL" id="FZOK01000001">
    <property type="protein sequence ID" value="SNR96967.1"/>
    <property type="molecule type" value="Genomic_DNA"/>
</dbReference>
<accession>A0A239AMS9</accession>
<reference evidence="3" key="1">
    <citation type="submission" date="2017-06" db="EMBL/GenBank/DDBJ databases">
        <authorList>
            <person name="Varghese N."/>
            <person name="Submissions S."/>
        </authorList>
    </citation>
    <scope>NUCLEOTIDE SEQUENCE [LARGE SCALE GENOMIC DNA]</scope>
    <source>
        <strain evidence="3">5C</strain>
    </source>
</reference>